<gene>
    <name evidence="1" type="ORF">T11_17638</name>
</gene>
<reference evidence="1 2" key="1">
    <citation type="submission" date="2015-01" db="EMBL/GenBank/DDBJ databases">
        <title>Evolution of Trichinella species and genotypes.</title>
        <authorList>
            <person name="Korhonen P.K."/>
            <person name="Edoardo P."/>
            <person name="Giuseppe L.R."/>
            <person name="Gasser R.B."/>
        </authorList>
    </citation>
    <scope>NUCLEOTIDE SEQUENCE [LARGE SCALE GENOMIC DNA]</scope>
    <source>
        <strain evidence="1">ISS1029</strain>
    </source>
</reference>
<feature type="non-terminal residue" evidence="1">
    <location>
        <position position="1"/>
    </location>
</feature>
<proteinExistence type="predicted"/>
<protein>
    <submittedName>
        <fullName evidence="1">Uncharacterized protein</fullName>
    </submittedName>
</protein>
<feature type="non-terminal residue" evidence="1">
    <location>
        <position position="68"/>
    </location>
</feature>
<organism evidence="1 2">
    <name type="scientific">Trichinella zimbabwensis</name>
    <dbReference type="NCBI Taxonomy" id="268475"/>
    <lineage>
        <taxon>Eukaryota</taxon>
        <taxon>Metazoa</taxon>
        <taxon>Ecdysozoa</taxon>
        <taxon>Nematoda</taxon>
        <taxon>Enoplea</taxon>
        <taxon>Dorylaimia</taxon>
        <taxon>Trichinellida</taxon>
        <taxon>Trichinellidae</taxon>
        <taxon>Trichinella</taxon>
    </lineage>
</organism>
<accession>A0A0V1HB58</accession>
<comment type="caution">
    <text evidence="1">The sequence shown here is derived from an EMBL/GenBank/DDBJ whole genome shotgun (WGS) entry which is preliminary data.</text>
</comment>
<dbReference type="Proteomes" id="UP000055024">
    <property type="component" value="Unassembled WGS sequence"/>
</dbReference>
<sequence>LMIIKGRIKSVILCYEKSSKAATMKKLLLQKMFTVCKCRLLDRQLTTLQVARNMSHLMYYRSSMVLDK</sequence>
<evidence type="ECO:0000313" key="2">
    <source>
        <dbReference type="Proteomes" id="UP000055024"/>
    </source>
</evidence>
<dbReference type="EMBL" id="JYDP01000097">
    <property type="protein sequence ID" value="KRZ07773.1"/>
    <property type="molecule type" value="Genomic_DNA"/>
</dbReference>
<evidence type="ECO:0000313" key="1">
    <source>
        <dbReference type="EMBL" id="KRZ07773.1"/>
    </source>
</evidence>
<dbReference type="AlphaFoldDB" id="A0A0V1HB58"/>
<keyword evidence="2" id="KW-1185">Reference proteome</keyword>
<name>A0A0V1HB58_9BILA</name>